<dbReference type="EMBL" id="UGFC01000006">
    <property type="protein sequence ID" value="STM18366.1"/>
    <property type="molecule type" value="Genomic_DNA"/>
</dbReference>
<gene>
    <name evidence="1" type="ORF">NCTC7922_04557</name>
</gene>
<proteinExistence type="predicted"/>
<dbReference type="AlphaFoldDB" id="A0A2X1PN53"/>
<accession>A0A2X1PN53</accession>
<evidence type="ECO:0000313" key="2">
    <source>
        <dbReference type="Proteomes" id="UP000254174"/>
    </source>
</evidence>
<name>A0A2X1PN53_ECOLX</name>
<evidence type="ECO:0000313" key="1">
    <source>
        <dbReference type="EMBL" id="STM18366.1"/>
    </source>
</evidence>
<protein>
    <submittedName>
        <fullName evidence="1">Putative type III effector protein</fullName>
    </submittedName>
</protein>
<sequence length="35" mass="4065">MATYEIKNASSTSNINSLDKTIFDRDYSKKKQHTK</sequence>
<organism evidence="1 2">
    <name type="scientific">Escherichia coli</name>
    <dbReference type="NCBI Taxonomy" id="562"/>
    <lineage>
        <taxon>Bacteria</taxon>
        <taxon>Pseudomonadati</taxon>
        <taxon>Pseudomonadota</taxon>
        <taxon>Gammaproteobacteria</taxon>
        <taxon>Enterobacterales</taxon>
        <taxon>Enterobacteriaceae</taxon>
        <taxon>Escherichia</taxon>
    </lineage>
</organism>
<reference evidence="1 2" key="1">
    <citation type="submission" date="2018-06" db="EMBL/GenBank/DDBJ databases">
        <authorList>
            <consortium name="Pathogen Informatics"/>
            <person name="Doyle S."/>
        </authorList>
    </citation>
    <scope>NUCLEOTIDE SEQUENCE [LARGE SCALE GENOMIC DNA]</scope>
    <source>
        <strain evidence="1 2">NCTC7922</strain>
    </source>
</reference>
<dbReference type="Proteomes" id="UP000254174">
    <property type="component" value="Unassembled WGS sequence"/>
</dbReference>